<proteinExistence type="predicted"/>
<accession>A0A8H2ZRM9</accession>
<comment type="caution">
    <text evidence="2">The sequence shown here is derived from an EMBL/GenBank/DDBJ whole genome shotgun (WGS) entry which is preliminary data.</text>
</comment>
<feature type="region of interest" description="Disordered" evidence="1">
    <location>
        <begin position="217"/>
        <end position="321"/>
    </location>
</feature>
<dbReference type="OrthoDB" id="3547228at2759"/>
<dbReference type="EMBL" id="CAJHIA010000033">
    <property type="protein sequence ID" value="CAD6449073.1"/>
    <property type="molecule type" value="Genomic_DNA"/>
</dbReference>
<evidence type="ECO:0000313" key="3">
    <source>
        <dbReference type="Proteomes" id="UP000624404"/>
    </source>
</evidence>
<sequence length="321" mass="36618">MVQNNQIPDWLQTRELTELEQDKGREQHIATLLNSSEQPIAPNRLENSKSNYIPEHIFIKPLHANPTRHLEQLSMFLIFRTRFLSLPLYQQNLYTWGVQRIPLDDMFEMEFLRNSCNACGIAFEKLQLLVDELWRAEVFSSSSDLMRSLRDYTHEDLQSDRFRKAVGLQPLKKNIVGGDEGKLLGLVDQNRVSESLRTQEHQDQSQKLPDINRSSAVLSQPEELPQDNGSEVAPSGDRTLPPAKSRFMTMISSTSLHGGKKNIYNPSLLRRPMTSPVLSKDSGNSQFMQHGSRPRSKSISEGESSARNTITNRRFSTSNIP</sequence>
<organism evidence="2 3">
    <name type="scientific">Sclerotinia trifoliorum</name>
    <dbReference type="NCBI Taxonomy" id="28548"/>
    <lineage>
        <taxon>Eukaryota</taxon>
        <taxon>Fungi</taxon>
        <taxon>Dikarya</taxon>
        <taxon>Ascomycota</taxon>
        <taxon>Pezizomycotina</taxon>
        <taxon>Leotiomycetes</taxon>
        <taxon>Helotiales</taxon>
        <taxon>Sclerotiniaceae</taxon>
        <taxon>Sclerotinia</taxon>
    </lineage>
</organism>
<evidence type="ECO:0000313" key="2">
    <source>
        <dbReference type="EMBL" id="CAD6449073.1"/>
    </source>
</evidence>
<keyword evidence="3" id="KW-1185">Reference proteome</keyword>
<feature type="compositionally biased region" description="Polar residues" evidence="1">
    <location>
        <begin position="297"/>
        <end position="321"/>
    </location>
</feature>
<reference evidence="2" key="1">
    <citation type="submission" date="2020-10" db="EMBL/GenBank/DDBJ databases">
        <authorList>
            <person name="Kusch S."/>
        </authorList>
    </citation>
    <scope>NUCLEOTIDE SEQUENCE</scope>
    <source>
        <strain evidence="2">SwB9</strain>
    </source>
</reference>
<evidence type="ECO:0000256" key="1">
    <source>
        <dbReference type="SAM" id="MobiDB-lite"/>
    </source>
</evidence>
<dbReference type="Proteomes" id="UP000624404">
    <property type="component" value="Unassembled WGS sequence"/>
</dbReference>
<dbReference type="AlphaFoldDB" id="A0A8H2ZRM9"/>
<name>A0A8H2ZRM9_9HELO</name>
<gene>
    <name evidence="2" type="ORF">SCLTRI_LOCUS8866</name>
</gene>
<protein>
    <submittedName>
        <fullName evidence="2">2143e4ae-4cc6-4096-b2e2-810cab7b83a0-CDS</fullName>
    </submittedName>
</protein>